<feature type="region of interest" description="Disordered" evidence="1">
    <location>
        <begin position="44"/>
        <end position="76"/>
    </location>
</feature>
<evidence type="ECO:0000256" key="1">
    <source>
        <dbReference type="SAM" id="MobiDB-lite"/>
    </source>
</evidence>
<evidence type="ECO:0000313" key="3">
    <source>
        <dbReference type="EMBL" id="RGP81070.1"/>
    </source>
</evidence>
<dbReference type="Proteomes" id="UP000266234">
    <property type="component" value="Unassembled WGS sequence"/>
</dbReference>
<keyword evidence="4" id="KW-1185">Reference proteome</keyword>
<comment type="caution">
    <text evidence="3">The sequence shown here is derived from an EMBL/GenBank/DDBJ whole genome shotgun (WGS) entry which is preliminary data.</text>
</comment>
<dbReference type="PANTHER" id="PTHR38795:SF1">
    <property type="entry name" value="DUF6604 DOMAIN-CONTAINING PROTEIN"/>
    <property type="match status" value="1"/>
</dbReference>
<protein>
    <recommendedName>
        <fullName evidence="2">DUF6604 domain-containing protein</fullName>
    </recommendedName>
</protein>
<reference evidence="3 4" key="1">
    <citation type="journal article" date="2018" name="PLoS Pathog.">
        <title>Evolution of structural diversity of trichothecenes, a family of toxins produced by plant pathogenic and entomopathogenic fungi.</title>
        <authorList>
            <person name="Proctor R.H."/>
            <person name="McCormick S.P."/>
            <person name="Kim H.S."/>
            <person name="Cardoza R.E."/>
            <person name="Stanley A.M."/>
            <person name="Lindo L."/>
            <person name="Kelly A."/>
            <person name="Brown D.W."/>
            <person name="Lee T."/>
            <person name="Vaughan M.M."/>
            <person name="Alexander N.J."/>
            <person name="Busman M."/>
            <person name="Gutierrez S."/>
        </authorList>
    </citation>
    <scope>NUCLEOTIDE SEQUENCE [LARGE SCALE GENOMIC DNA]</scope>
    <source>
        <strain evidence="3 4">NRRL 20695</strain>
    </source>
</reference>
<gene>
    <name evidence="3" type="ORF">FLONG3_859</name>
</gene>
<dbReference type="InterPro" id="IPR046539">
    <property type="entry name" value="DUF6604"/>
</dbReference>
<feature type="domain" description="DUF6604" evidence="2">
    <location>
        <begin position="11"/>
        <end position="164"/>
    </location>
</feature>
<evidence type="ECO:0000259" key="2">
    <source>
        <dbReference type="Pfam" id="PF20253"/>
    </source>
</evidence>
<sequence>MLPHALFSTYQQYKADTDSVAAWLASTEKACGYPADLLTSSGTKAAQSKGAGRLKGKARKDAKKQKPPQSVPSDTAPKYTIAIKDFVPLAQYILASSKPLVSVPASFAEAIDRVIYMRSQFASQMTDHGLTPNKDSDDSHNYFVGVLKSVRNVLEPLMPAETPSFDSFDDPSNPLVASTSMNLLKSSWTHQTFHGQPRQKVTITITRQSLSGLSLMPWSYIEWIWSNYRDGFFDLANAAAATNTGIDLARNLMEQIIPVFEEHGGACKIAEKFTIMCAIREGFTEDEVQSWGPRSGNEKMYEVADKTFLNASFILRSLVEVLSPHHVPIYQEGMYGTYDPESDRSRKNGHAKFDEDQVILCEFFPEAVALARLIPGYPVEDEFIRGIRELDKTGKLPFYLVFAAQILLDIHHIIRDDTDRVFDTLTRHTNAMRNDLKLHMKFHENLKIDNWPASNERALRDFEKSITWIGMDPVFVAKQKMVARAGQPAAEAQRYRILKHSPIISGLLLYHYHAVMYDIGISVMNAWGSIVYPAHLYNALRQEGLLQGQWEDMDVVQTLLGESGFFIGDRPKHKEGYLRKFLLQMGYSASAITANKGRLLRAPKRHQDMASRSGPRGIKDGAPVSTMFIGRYLRGSGQVNLSPEDVDEIISRSNFEREEADDGFVMSQLDDSKGKTQSRQRKKATEGGKLTPRELLKPLMMALSAETLEFSFPYLIMHRWTWKFLRQIKEVCDPILRRLIGPAYIERESQLPFVVGYIFQTFQEDPEGVGKDLMHLAANEFNGLVTQDGIGNNTLKVAAMIYGLQVEFGEESEDEGSVDSE</sequence>
<feature type="region of interest" description="Disordered" evidence="1">
    <location>
        <begin position="666"/>
        <end position="690"/>
    </location>
</feature>
<accession>A0A395T8M7</accession>
<feature type="domain" description="DUF6604" evidence="2">
    <location>
        <begin position="219"/>
        <end position="258"/>
    </location>
</feature>
<proteinExistence type="predicted"/>
<evidence type="ECO:0000313" key="4">
    <source>
        <dbReference type="Proteomes" id="UP000266234"/>
    </source>
</evidence>
<dbReference type="OrthoDB" id="5238236at2759"/>
<dbReference type="EMBL" id="PXOG01000016">
    <property type="protein sequence ID" value="RGP81070.1"/>
    <property type="molecule type" value="Genomic_DNA"/>
</dbReference>
<feature type="compositionally biased region" description="Basic residues" evidence="1">
    <location>
        <begin position="52"/>
        <end position="66"/>
    </location>
</feature>
<dbReference type="PANTHER" id="PTHR38795">
    <property type="entry name" value="DUF6604 DOMAIN-CONTAINING PROTEIN"/>
    <property type="match status" value="1"/>
</dbReference>
<name>A0A395T8M7_9HYPO</name>
<dbReference type="STRING" id="694270.A0A395T8M7"/>
<organism evidence="3 4">
    <name type="scientific">Fusarium longipes</name>
    <dbReference type="NCBI Taxonomy" id="694270"/>
    <lineage>
        <taxon>Eukaryota</taxon>
        <taxon>Fungi</taxon>
        <taxon>Dikarya</taxon>
        <taxon>Ascomycota</taxon>
        <taxon>Pezizomycotina</taxon>
        <taxon>Sordariomycetes</taxon>
        <taxon>Hypocreomycetidae</taxon>
        <taxon>Hypocreales</taxon>
        <taxon>Nectriaceae</taxon>
        <taxon>Fusarium</taxon>
    </lineage>
</organism>
<dbReference type="AlphaFoldDB" id="A0A395T8M7"/>
<dbReference type="Pfam" id="PF20253">
    <property type="entry name" value="DUF6604"/>
    <property type="match status" value="2"/>
</dbReference>